<dbReference type="EMBL" id="JAPZBS010000001">
    <property type="protein sequence ID" value="KAJ5390579.1"/>
    <property type="molecule type" value="Genomic_DNA"/>
</dbReference>
<keyword evidence="3" id="KW-1185">Reference proteome</keyword>
<dbReference type="AlphaFoldDB" id="A0A9W9VWR5"/>
<dbReference type="InterPro" id="IPR011021">
    <property type="entry name" value="Arrestin-like_N"/>
</dbReference>
<name>A0A9W9VWR5_9EURO</name>
<evidence type="ECO:0000313" key="3">
    <source>
        <dbReference type="Proteomes" id="UP001147782"/>
    </source>
</evidence>
<dbReference type="RefSeq" id="XP_056561307.1">
    <property type="nucleotide sequence ID" value="XM_056694578.1"/>
</dbReference>
<dbReference type="OrthoDB" id="2333384at2759"/>
<protein>
    <recommendedName>
        <fullName evidence="1">Arrestin-like N-terminal domain-containing protein</fullName>
    </recommendedName>
</protein>
<comment type="caution">
    <text evidence="2">The sequence shown here is derived from an EMBL/GenBank/DDBJ whole genome shotgun (WGS) entry which is preliminary data.</text>
</comment>
<organism evidence="2 3">
    <name type="scientific">Penicillium cataractarum</name>
    <dbReference type="NCBI Taxonomy" id="2100454"/>
    <lineage>
        <taxon>Eukaryota</taxon>
        <taxon>Fungi</taxon>
        <taxon>Dikarya</taxon>
        <taxon>Ascomycota</taxon>
        <taxon>Pezizomycotina</taxon>
        <taxon>Eurotiomycetes</taxon>
        <taxon>Eurotiomycetidae</taxon>
        <taxon>Eurotiales</taxon>
        <taxon>Aspergillaceae</taxon>
        <taxon>Penicillium</taxon>
    </lineage>
</organism>
<reference evidence="2" key="1">
    <citation type="submission" date="2022-11" db="EMBL/GenBank/DDBJ databases">
        <authorList>
            <person name="Petersen C."/>
        </authorList>
    </citation>
    <scope>NUCLEOTIDE SEQUENCE</scope>
    <source>
        <strain evidence="2">IBT 29864</strain>
    </source>
</reference>
<reference evidence="2" key="2">
    <citation type="journal article" date="2023" name="IMA Fungus">
        <title>Comparative genomic study of the Penicillium genus elucidates a diverse pangenome and 15 lateral gene transfer events.</title>
        <authorList>
            <person name="Petersen C."/>
            <person name="Sorensen T."/>
            <person name="Nielsen M.R."/>
            <person name="Sondergaard T.E."/>
            <person name="Sorensen J.L."/>
            <person name="Fitzpatrick D.A."/>
            <person name="Frisvad J.C."/>
            <person name="Nielsen K.L."/>
        </authorList>
    </citation>
    <scope>NUCLEOTIDE SEQUENCE</scope>
    <source>
        <strain evidence="2">IBT 29864</strain>
    </source>
</reference>
<dbReference type="Pfam" id="PF00339">
    <property type="entry name" value="Arrestin_N"/>
    <property type="match status" value="1"/>
</dbReference>
<dbReference type="InterPro" id="IPR014752">
    <property type="entry name" value="Arrestin-like_C"/>
</dbReference>
<sequence>MLKAKLDRQSGFYIDLDAPPKCSFVPGDNIAGNIVLQKDNIITSKATLKVELTGIAKTQIGQSATNDQLHRTYRDEWHFLAPNQTTIFQGPLHISKGSSEASSWPFQFQIPTEPTWPKQKMHIETEGFISKDRDHEAHRVLPGSFFSSGGLGRLYSEGSIEYALQAWLHYKRGDTHHIERASWPIDVGFPVWSTTGQLYQTIKSATPDMMIQSQRLRPGMENASLSLKQNTQKLFGSSKIPEWHYKIVVESPSVVQLDNPVPLPITLQFISLPDKSSIGVKDVAPTVRINYVKMAVDTVTGILVPRALNMSINREHDSSIDVGLEKVFENLETPLEVTVKAEGTESVDIGSMFKLALHTDCATAGERQLNGWVVNKIEPDFVFPTIQRRNYLHLKINVTIAGETRTVDFKKAMIVLAQA</sequence>
<dbReference type="GeneID" id="81433755"/>
<accession>A0A9W9VWR5</accession>
<evidence type="ECO:0000313" key="2">
    <source>
        <dbReference type="EMBL" id="KAJ5390579.1"/>
    </source>
</evidence>
<feature type="domain" description="Arrestin-like N-terminal" evidence="1">
    <location>
        <begin position="14"/>
        <end position="113"/>
    </location>
</feature>
<gene>
    <name evidence="2" type="ORF">N7496_001647</name>
</gene>
<dbReference type="Proteomes" id="UP001147782">
    <property type="component" value="Unassembled WGS sequence"/>
</dbReference>
<dbReference type="Gene3D" id="2.60.40.640">
    <property type="match status" value="1"/>
</dbReference>
<proteinExistence type="predicted"/>
<evidence type="ECO:0000259" key="1">
    <source>
        <dbReference type="Pfam" id="PF00339"/>
    </source>
</evidence>